<dbReference type="GO" id="GO:0043565">
    <property type="term" value="F:sequence-specific DNA binding"/>
    <property type="evidence" value="ECO:0007669"/>
    <property type="project" value="InterPro"/>
</dbReference>
<evidence type="ECO:0000313" key="8">
    <source>
        <dbReference type="EMBL" id="ACN16575.1"/>
    </source>
</evidence>
<dbReference type="EC" id="3.2.2.21" evidence="2"/>
<dbReference type="SMART" id="SM00478">
    <property type="entry name" value="ENDO3c"/>
    <property type="match status" value="1"/>
</dbReference>
<evidence type="ECO:0000259" key="7">
    <source>
        <dbReference type="PROSITE" id="PS01124"/>
    </source>
</evidence>
<dbReference type="Proteomes" id="UP000000442">
    <property type="component" value="Chromosome"/>
</dbReference>
<evidence type="ECO:0000313" key="9">
    <source>
        <dbReference type="Proteomes" id="UP000000442"/>
    </source>
</evidence>
<keyword evidence="4" id="KW-0805">Transcription regulation</keyword>
<keyword evidence="8" id="KW-0378">Hydrolase</keyword>
<keyword evidence="9" id="KW-1185">Reference proteome</keyword>
<comment type="catalytic activity">
    <reaction evidence="1">
        <text>Hydrolysis of alkylated DNA, releasing 3-methyladenine, 3-methylguanine, 7-methylguanine and 7-methyladenine.</text>
        <dbReference type="EC" id="3.2.2.21"/>
    </reaction>
</comment>
<dbReference type="eggNOG" id="COG2169">
    <property type="taxonomic scope" value="Bacteria"/>
</dbReference>
<dbReference type="KEGG" id="dat:HRM2_35040"/>
<dbReference type="PANTHER" id="PTHR43003:SF13">
    <property type="entry name" value="DNA-3-METHYLADENINE GLYCOSYLASE 2"/>
    <property type="match status" value="1"/>
</dbReference>
<dbReference type="GO" id="GO:0043916">
    <property type="term" value="F:DNA-7-methylguanine glycosylase activity"/>
    <property type="evidence" value="ECO:0007669"/>
    <property type="project" value="TreeGrafter"/>
</dbReference>
<protein>
    <recommendedName>
        <fullName evidence="2">DNA-3-methyladenine glycosylase II</fullName>
        <ecNumber evidence="2">3.2.2.21</ecNumber>
    </recommendedName>
</protein>
<dbReference type="InterPro" id="IPR023170">
    <property type="entry name" value="HhH_base_excis_C"/>
</dbReference>
<dbReference type="Pfam" id="PF12833">
    <property type="entry name" value="HTH_18"/>
    <property type="match status" value="1"/>
</dbReference>
<evidence type="ECO:0000256" key="5">
    <source>
        <dbReference type="ARBA" id="ARBA00023163"/>
    </source>
</evidence>
<evidence type="ECO:0000256" key="3">
    <source>
        <dbReference type="ARBA" id="ARBA00022763"/>
    </source>
</evidence>
<dbReference type="InterPro" id="IPR010316">
    <property type="entry name" value="AlkA_N"/>
</dbReference>
<dbReference type="SUPFAM" id="SSF48150">
    <property type="entry name" value="DNA-glycosylase"/>
    <property type="match status" value="1"/>
</dbReference>
<name>C0Q970_DESAH</name>
<dbReference type="InterPro" id="IPR011257">
    <property type="entry name" value="DNA_glycosylase"/>
</dbReference>
<dbReference type="InterPro" id="IPR037046">
    <property type="entry name" value="AlkA_N_sf"/>
</dbReference>
<dbReference type="eggNOG" id="COG0122">
    <property type="taxonomic scope" value="Bacteria"/>
</dbReference>
<dbReference type="SMART" id="SM01009">
    <property type="entry name" value="AlkA_N"/>
    <property type="match status" value="1"/>
</dbReference>
<dbReference type="GO" id="GO:0032993">
    <property type="term" value="C:protein-DNA complex"/>
    <property type="evidence" value="ECO:0007669"/>
    <property type="project" value="TreeGrafter"/>
</dbReference>
<dbReference type="EMBL" id="CP001087">
    <property type="protein sequence ID" value="ACN16575.1"/>
    <property type="molecule type" value="Genomic_DNA"/>
</dbReference>
<dbReference type="Gene3D" id="1.10.1670.10">
    <property type="entry name" value="Helix-hairpin-Helix base-excision DNA repair enzymes (C-terminal)"/>
    <property type="match status" value="1"/>
</dbReference>
<dbReference type="OrthoDB" id="9802228at2"/>
<dbReference type="Gene3D" id="1.10.340.30">
    <property type="entry name" value="Hypothetical protein, domain 2"/>
    <property type="match status" value="1"/>
</dbReference>
<reference evidence="8 9" key="1">
    <citation type="journal article" date="2009" name="Environ. Microbiol.">
        <title>Genome sequence of Desulfobacterium autotrophicum HRM2, a marine sulfate reducer oxidizing organic carbon completely to carbon dioxide.</title>
        <authorList>
            <person name="Strittmatter A.W."/>
            <person name="Liesegang H."/>
            <person name="Rabus R."/>
            <person name="Decker I."/>
            <person name="Amann J."/>
            <person name="Andres S."/>
            <person name="Henne A."/>
            <person name="Fricke W.F."/>
            <person name="Martinez-Arias R."/>
            <person name="Bartels D."/>
            <person name="Goesmann A."/>
            <person name="Krause L."/>
            <person name="Puehler A."/>
            <person name="Klenk H.P."/>
            <person name="Richter M."/>
            <person name="Schuler M."/>
            <person name="Gloeckner F.O."/>
            <person name="Meyerdierks A."/>
            <person name="Gottschalk G."/>
            <person name="Amann R."/>
        </authorList>
    </citation>
    <scope>NUCLEOTIDE SEQUENCE [LARGE SCALE GENOMIC DNA]</scope>
    <source>
        <strain evidence="9">ATCC 43914 / DSM 3382 / HRM2</strain>
    </source>
</reference>
<dbReference type="GO" id="GO:0006285">
    <property type="term" value="P:base-excision repair, AP site formation"/>
    <property type="evidence" value="ECO:0007669"/>
    <property type="project" value="TreeGrafter"/>
</dbReference>
<gene>
    <name evidence="8" type="primary">alkA</name>
    <name evidence="8" type="ordered locus">HRM2_35040</name>
</gene>
<sequence>MCRRSRLPGTTEPFLQKKLLLFSDKPVTDIAFASGYGSIRQFNQGFKEIFGITPSAIKKERDNSEDGNTTLLLPYARPLDFSQVIEFMKFRAIQGVEDIEDQRYSRTFRTNRSKGYFIVRDNPGKSAIELTIYCDDIRCYMEIYNRVRLMFDLNTDFFPINKKFIKDKLLSKGMSDGHVPRLPIAFNSFEFCIRAVLGQQISVQAASTLASRIAKKAGPQTEKNFPPGLDYFFPGPEELVKTSLEGIGITGVRQATITNIAQGLLDNVFSLNPNQPFETFQKDFSAIRGIGEWTVNYVAMRSLGMVDSFPAADLGIIKALEKNGKRPGRKEILKQAEKWRPYRAYAALCLWNQ</sequence>
<evidence type="ECO:0000256" key="4">
    <source>
        <dbReference type="ARBA" id="ARBA00023015"/>
    </source>
</evidence>
<dbReference type="AlphaFoldDB" id="C0Q970"/>
<keyword evidence="8" id="KW-0326">Glycosidase</keyword>
<dbReference type="SUPFAM" id="SSF46689">
    <property type="entry name" value="Homeodomain-like"/>
    <property type="match status" value="1"/>
</dbReference>
<dbReference type="GO" id="GO:0032131">
    <property type="term" value="F:alkylated DNA binding"/>
    <property type="evidence" value="ECO:0007669"/>
    <property type="project" value="TreeGrafter"/>
</dbReference>
<dbReference type="GO" id="GO:0006307">
    <property type="term" value="P:DNA alkylation repair"/>
    <property type="evidence" value="ECO:0007669"/>
    <property type="project" value="TreeGrafter"/>
</dbReference>
<dbReference type="InterPro" id="IPR018060">
    <property type="entry name" value="HTH_AraC"/>
</dbReference>
<feature type="domain" description="HTH araC/xylS-type" evidence="7">
    <location>
        <begin position="17"/>
        <end position="60"/>
    </location>
</feature>
<dbReference type="Gene3D" id="1.10.10.60">
    <property type="entry name" value="Homeodomain-like"/>
    <property type="match status" value="1"/>
</dbReference>
<evidence type="ECO:0000256" key="6">
    <source>
        <dbReference type="ARBA" id="ARBA00023204"/>
    </source>
</evidence>
<keyword evidence="6" id="KW-0234">DNA repair</keyword>
<dbReference type="GO" id="GO:0005737">
    <property type="term" value="C:cytoplasm"/>
    <property type="evidence" value="ECO:0007669"/>
    <property type="project" value="TreeGrafter"/>
</dbReference>
<dbReference type="SUPFAM" id="SSF55945">
    <property type="entry name" value="TATA-box binding protein-like"/>
    <property type="match status" value="1"/>
</dbReference>
<dbReference type="Pfam" id="PF06029">
    <property type="entry name" value="AlkA_N"/>
    <property type="match status" value="1"/>
</dbReference>
<dbReference type="InterPro" id="IPR009057">
    <property type="entry name" value="Homeodomain-like_sf"/>
</dbReference>
<evidence type="ECO:0000256" key="2">
    <source>
        <dbReference type="ARBA" id="ARBA00012000"/>
    </source>
</evidence>
<dbReference type="InterPro" id="IPR051912">
    <property type="entry name" value="Alkylbase_DNA_Glycosylase/TA"/>
</dbReference>
<dbReference type="InterPro" id="IPR003265">
    <property type="entry name" value="HhH-GPD_domain"/>
</dbReference>
<dbReference type="GO" id="GO:0008725">
    <property type="term" value="F:DNA-3-methyladenine glycosylase activity"/>
    <property type="evidence" value="ECO:0007669"/>
    <property type="project" value="TreeGrafter"/>
</dbReference>
<dbReference type="Gene3D" id="3.30.310.20">
    <property type="entry name" value="DNA-3-methyladenine glycosylase AlkA, N-terminal domain"/>
    <property type="match status" value="1"/>
</dbReference>
<dbReference type="GO" id="GO:0003700">
    <property type="term" value="F:DNA-binding transcription factor activity"/>
    <property type="evidence" value="ECO:0007669"/>
    <property type="project" value="InterPro"/>
</dbReference>
<evidence type="ECO:0000256" key="1">
    <source>
        <dbReference type="ARBA" id="ARBA00000086"/>
    </source>
</evidence>
<dbReference type="PANTHER" id="PTHR43003">
    <property type="entry name" value="DNA-3-METHYLADENINE GLYCOSYLASE"/>
    <property type="match status" value="1"/>
</dbReference>
<dbReference type="CDD" id="cd00056">
    <property type="entry name" value="ENDO3c"/>
    <property type="match status" value="1"/>
</dbReference>
<proteinExistence type="predicted"/>
<keyword evidence="3" id="KW-0227">DNA damage</keyword>
<dbReference type="PROSITE" id="PS01124">
    <property type="entry name" value="HTH_ARAC_FAMILY_2"/>
    <property type="match status" value="1"/>
</dbReference>
<organism evidence="8 9">
    <name type="scientific">Desulforapulum autotrophicum (strain ATCC 43914 / DSM 3382 / VKM B-1955 / HRM2)</name>
    <name type="common">Desulfobacterium autotrophicum</name>
    <dbReference type="NCBI Taxonomy" id="177437"/>
    <lineage>
        <taxon>Bacteria</taxon>
        <taxon>Pseudomonadati</taxon>
        <taxon>Thermodesulfobacteriota</taxon>
        <taxon>Desulfobacteria</taxon>
        <taxon>Desulfobacterales</taxon>
        <taxon>Desulfobacteraceae</taxon>
        <taxon>Desulforapulum</taxon>
    </lineage>
</organism>
<accession>C0Q970</accession>
<keyword evidence="5" id="KW-0804">Transcription</keyword>
<dbReference type="STRING" id="177437.HRM2_35040"/>
<dbReference type="HOGENOM" id="CLU_000445_72_6_7"/>